<feature type="transmembrane region" description="Helical" evidence="1">
    <location>
        <begin position="38"/>
        <end position="58"/>
    </location>
</feature>
<dbReference type="Proteomes" id="UP000252167">
    <property type="component" value="Unassembled WGS sequence"/>
</dbReference>
<reference evidence="2 3" key="1">
    <citation type="submission" date="2018-01" db="EMBL/GenBank/DDBJ databases">
        <title>Glutamicibacter soli strain NHPC-3 Whole genome sequence and assembly.</title>
        <authorList>
            <person name="Choudhury P."/>
            <person name="Gupta D."/>
            <person name="Sengupta K."/>
            <person name="Jawed A."/>
            <person name="Sultana N."/>
            <person name="Saha P."/>
        </authorList>
    </citation>
    <scope>NUCLEOTIDE SEQUENCE [LARGE SCALE GENOMIC DNA]</scope>
    <source>
        <strain evidence="2 3">NHPC-3</strain>
    </source>
</reference>
<organism evidence="2 3">
    <name type="scientific">Glutamicibacter soli</name>
    <dbReference type="NCBI Taxonomy" id="453836"/>
    <lineage>
        <taxon>Bacteria</taxon>
        <taxon>Bacillati</taxon>
        <taxon>Actinomycetota</taxon>
        <taxon>Actinomycetes</taxon>
        <taxon>Micrococcales</taxon>
        <taxon>Micrococcaceae</taxon>
        <taxon>Glutamicibacter</taxon>
    </lineage>
</organism>
<name>A0A365YMM8_9MICC</name>
<dbReference type="AlphaFoldDB" id="A0A365YMM8"/>
<sequence length="177" mass="19045">MELDHHRHPVAAGRRDRHPAFPERLLRISMGSVSARRLTLGIIAIAMVPVGLGARYLADGLAADLSGGVLYAALFYVLLAFIFVRRSPWLPASLAFLWCFGIEFLQLTGLPALMASMLPAAHLVFGSGFAALDLAAYALGILLSAALDFWLGKHSKFVPKPRCATSACPPHPTEAIL</sequence>
<accession>A0A365YMM8</accession>
<protein>
    <submittedName>
        <fullName evidence="2">DUF2809 domain-containing protein</fullName>
    </submittedName>
</protein>
<gene>
    <name evidence="2" type="ORF">C1H84_01335</name>
</gene>
<keyword evidence="3" id="KW-1185">Reference proteome</keyword>
<keyword evidence="1" id="KW-0812">Transmembrane</keyword>
<feature type="transmembrane region" description="Helical" evidence="1">
    <location>
        <begin position="134"/>
        <end position="152"/>
    </location>
</feature>
<evidence type="ECO:0000313" key="3">
    <source>
        <dbReference type="Proteomes" id="UP000252167"/>
    </source>
</evidence>
<dbReference type="Pfam" id="PF10990">
    <property type="entry name" value="DUF2809"/>
    <property type="match status" value="1"/>
</dbReference>
<keyword evidence="1" id="KW-0472">Membrane</keyword>
<feature type="transmembrane region" description="Helical" evidence="1">
    <location>
        <begin position="95"/>
        <end position="114"/>
    </location>
</feature>
<feature type="transmembrane region" description="Helical" evidence="1">
    <location>
        <begin position="64"/>
        <end position="83"/>
    </location>
</feature>
<dbReference type="InterPro" id="IPR021257">
    <property type="entry name" value="DUF2809"/>
</dbReference>
<proteinExistence type="predicted"/>
<comment type="caution">
    <text evidence="2">The sequence shown here is derived from an EMBL/GenBank/DDBJ whole genome shotgun (WGS) entry which is preliminary data.</text>
</comment>
<keyword evidence="1" id="KW-1133">Transmembrane helix</keyword>
<dbReference type="EMBL" id="POAF01000001">
    <property type="protein sequence ID" value="RBM03975.1"/>
    <property type="molecule type" value="Genomic_DNA"/>
</dbReference>
<evidence type="ECO:0000313" key="2">
    <source>
        <dbReference type="EMBL" id="RBM03975.1"/>
    </source>
</evidence>
<evidence type="ECO:0000256" key="1">
    <source>
        <dbReference type="SAM" id="Phobius"/>
    </source>
</evidence>